<evidence type="ECO:0000313" key="2">
    <source>
        <dbReference type="Proteomes" id="UP000824120"/>
    </source>
</evidence>
<protein>
    <submittedName>
        <fullName evidence="1">Uncharacterized protein</fullName>
    </submittedName>
</protein>
<name>A0A9J5W5G6_SOLCO</name>
<reference evidence="1 2" key="1">
    <citation type="submission" date="2020-09" db="EMBL/GenBank/DDBJ databases">
        <title>De no assembly of potato wild relative species, Solanum commersonii.</title>
        <authorList>
            <person name="Cho K."/>
        </authorList>
    </citation>
    <scope>NUCLEOTIDE SEQUENCE [LARGE SCALE GENOMIC DNA]</scope>
    <source>
        <strain evidence="1">LZ3.2</strain>
        <tissue evidence="1">Leaf</tissue>
    </source>
</reference>
<comment type="caution">
    <text evidence="1">The sequence shown here is derived from an EMBL/GenBank/DDBJ whole genome shotgun (WGS) entry which is preliminary data.</text>
</comment>
<organism evidence="1 2">
    <name type="scientific">Solanum commersonii</name>
    <name type="common">Commerson's wild potato</name>
    <name type="synonym">Commerson's nightshade</name>
    <dbReference type="NCBI Taxonomy" id="4109"/>
    <lineage>
        <taxon>Eukaryota</taxon>
        <taxon>Viridiplantae</taxon>
        <taxon>Streptophyta</taxon>
        <taxon>Embryophyta</taxon>
        <taxon>Tracheophyta</taxon>
        <taxon>Spermatophyta</taxon>
        <taxon>Magnoliopsida</taxon>
        <taxon>eudicotyledons</taxon>
        <taxon>Gunneridae</taxon>
        <taxon>Pentapetalae</taxon>
        <taxon>asterids</taxon>
        <taxon>lamiids</taxon>
        <taxon>Solanales</taxon>
        <taxon>Solanaceae</taxon>
        <taxon>Solanoideae</taxon>
        <taxon>Solaneae</taxon>
        <taxon>Solanum</taxon>
    </lineage>
</organism>
<evidence type="ECO:0000313" key="1">
    <source>
        <dbReference type="EMBL" id="KAG5570762.1"/>
    </source>
</evidence>
<gene>
    <name evidence="1" type="ORF">H5410_060528</name>
</gene>
<proteinExistence type="predicted"/>
<accession>A0A9J5W5G6</accession>
<dbReference type="AlphaFoldDB" id="A0A9J5W5G6"/>
<dbReference type="Proteomes" id="UP000824120">
    <property type="component" value="Chromosome 12"/>
</dbReference>
<dbReference type="EMBL" id="JACXVP010000012">
    <property type="protein sequence ID" value="KAG5570762.1"/>
    <property type="molecule type" value="Genomic_DNA"/>
</dbReference>
<keyword evidence="2" id="KW-1185">Reference proteome</keyword>
<sequence length="321" mass="35607">MDVKSLKGPTNQHTYNVGKRICMMEHTVSWSNIKNTLDSQNQLHWDHPAKSKLSHTTLKETINSHPISLNSLTSGEIRKQDTTFSASHNAVITRSLPFVVEQRGQVVVLERLFLKELTSERLMKELSNGEWEKPHGTTTNSVNSNELHCLECEAMNQLLSEGDSNSKFFQTSIINKIRKNIVYNLKDDIGNLIMDKKKSLVIFSPTSPIIIVNALDTIPLNVSMDLDTPQTDSEITQALKSFIPLKVPGLNGPMSKTAPQSSIPLKTSTPSLDKGSTIGPKCKAFGTPVTPMFGAKQLGYTVLELCILKNQLFVIATHQII</sequence>